<gene>
    <name evidence="1" type="ORF">NC99_00130</name>
</gene>
<accession>A0A0L8VFF0</accession>
<dbReference type="Proteomes" id="UP000036958">
    <property type="component" value="Unassembled WGS sequence"/>
</dbReference>
<keyword evidence="2" id="KW-1185">Reference proteome</keyword>
<evidence type="ECO:0000313" key="2">
    <source>
        <dbReference type="Proteomes" id="UP000036958"/>
    </source>
</evidence>
<name>A0A0L8VFF0_9BACT</name>
<reference evidence="2" key="1">
    <citation type="submission" date="2015-07" db="EMBL/GenBank/DDBJ databases">
        <title>Genome sequencing of Sunxiuqinia dokdonensis strain SK.</title>
        <authorList>
            <person name="Ahn S."/>
            <person name="Kim B.-C."/>
        </authorList>
    </citation>
    <scope>NUCLEOTIDE SEQUENCE [LARGE SCALE GENOMIC DNA]</scope>
    <source>
        <strain evidence="2">SK</strain>
    </source>
</reference>
<organism evidence="1 2">
    <name type="scientific">Sunxiuqinia dokdonensis</name>
    <dbReference type="NCBI Taxonomy" id="1409788"/>
    <lineage>
        <taxon>Bacteria</taxon>
        <taxon>Pseudomonadati</taxon>
        <taxon>Bacteroidota</taxon>
        <taxon>Bacteroidia</taxon>
        <taxon>Marinilabiliales</taxon>
        <taxon>Prolixibacteraceae</taxon>
        <taxon>Sunxiuqinia</taxon>
    </lineage>
</organism>
<dbReference type="AlphaFoldDB" id="A0A0L8VFF0"/>
<proteinExistence type="predicted"/>
<sequence>MLTPKQDTSIPLLKFHNENIYHFKLLDFIINCFNFIDQ</sequence>
<evidence type="ECO:0000313" key="1">
    <source>
        <dbReference type="EMBL" id="KOH47180.1"/>
    </source>
</evidence>
<dbReference type="STRING" id="1409788.NC99_00130"/>
<dbReference type="EMBL" id="LGIA01000001">
    <property type="protein sequence ID" value="KOH47180.1"/>
    <property type="molecule type" value="Genomic_DNA"/>
</dbReference>
<protein>
    <submittedName>
        <fullName evidence="1">Uncharacterized protein</fullName>
    </submittedName>
</protein>
<comment type="caution">
    <text evidence="1">The sequence shown here is derived from an EMBL/GenBank/DDBJ whole genome shotgun (WGS) entry which is preliminary data.</text>
</comment>